<feature type="compositionally biased region" description="Basic and acidic residues" evidence="1">
    <location>
        <begin position="365"/>
        <end position="384"/>
    </location>
</feature>
<dbReference type="Proteomes" id="UP000835052">
    <property type="component" value="Unassembled WGS sequence"/>
</dbReference>
<keyword evidence="4" id="KW-1185">Reference proteome</keyword>
<reference evidence="3" key="1">
    <citation type="submission" date="2020-10" db="EMBL/GenBank/DDBJ databases">
        <authorList>
            <person name="Kikuchi T."/>
        </authorList>
    </citation>
    <scope>NUCLEOTIDE SEQUENCE</scope>
    <source>
        <strain evidence="3">NKZ352</strain>
    </source>
</reference>
<organism evidence="3 4">
    <name type="scientific">Caenorhabditis auriculariae</name>
    <dbReference type="NCBI Taxonomy" id="2777116"/>
    <lineage>
        <taxon>Eukaryota</taxon>
        <taxon>Metazoa</taxon>
        <taxon>Ecdysozoa</taxon>
        <taxon>Nematoda</taxon>
        <taxon>Chromadorea</taxon>
        <taxon>Rhabditida</taxon>
        <taxon>Rhabditina</taxon>
        <taxon>Rhabditomorpha</taxon>
        <taxon>Rhabditoidea</taxon>
        <taxon>Rhabditidae</taxon>
        <taxon>Peloderinae</taxon>
        <taxon>Caenorhabditis</taxon>
    </lineage>
</organism>
<dbReference type="OrthoDB" id="1928087at2759"/>
<evidence type="ECO:0000259" key="2">
    <source>
        <dbReference type="PROSITE" id="PS50815"/>
    </source>
</evidence>
<feature type="compositionally biased region" description="Basic and acidic residues" evidence="1">
    <location>
        <begin position="554"/>
        <end position="568"/>
    </location>
</feature>
<dbReference type="Gene3D" id="3.30.900.10">
    <property type="entry name" value="HORMA domain"/>
    <property type="match status" value="1"/>
</dbReference>
<accession>A0A8S1H9R8</accession>
<dbReference type="InterPro" id="IPR003511">
    <property type="entry name" value="HORMA_dom"/>
</dbReference>
<comment type="caution">
    <text evidence="3">The sequence shown here is derived from an EMBL/GenBank/DDBJ whole genome shotgun (WGS) entry which is preliminary data.</text>
</comment>
<feature type="region of interest" description="Disordered" evidence="1">
    <location>
        <begin position="249"/>
        <end position="286"/>
    </location>
</feature>
<dbReference type="SUPFAM" id="SSF56019">
    <property type="entry name" value="The spindle assembly checkpoint protein mad2"/>
    <property type="match status" value="1"/>
</dbReference>
<dbReference type="InterPro" id="IPR036570">
    <property type="entry name" value="HORMA_dom_sf"/>
</dbReference>
<feature type="region of interest" description="Disordered" evidence="1">
    <location>
        <begin position="304"/>
        <end position="402"/>
    </location>
</feature>
<dbReference type="AlphaFoldDB" id="A0A8S1H9R8"/>
<evidence type="ECO:0000256" key="1">
    <source>
        <dbReference type="SAM" id="MobiDB-lite"/>
    </source>
</evidence>
<evidence type="ECO:0000313" key="4">
    <source>
        <dbReference type="Proteomes" id="UP000835052"/>
    </source>
</evidence>
<name>A0A8S1H9R8_9PELO</name>
<protein>
    <recommendedName>
        <fullName evidence="2">HORMA domain-containing protein</fullName>
    </recommendedName>
</protein>
<dbReference type="EMBL" id="CAJGYM010000029">
    <property type="protein sequence ID" value="CAD6192743.1"/>
    <property type="molecule type" value="Genomic_DNA"/>
</dbReference>
<feature type="compositionally biased region" description="Basic and acidic residues" evidence="1">
    <location>
        <begin position="331"/>
        <end position="343"/>
    </location>
</feature>
<feature type="region of interest" description="Disordered" evidence="1">
    <location>
        <begin position="495"/>
        <end position="620"/>
    </location>
</feature>
<feature type="compositionally biased region" description="Basic and acidic residues" evidence="1">
    <location>
        <begin position="270"/>
        <end position="283"/>
    </location>
</feature>
<evidence type="ECO:0000313" key="3">
    <source>
        <dbReference type="EMBL" id="CAD6192743.1"/>
    </source>
</evidence>
<dbReference type="PROSITE" id="PS50815">
    <property type="entry name" value="HORMA"/>
    <property type="match status" value="1"/>
</dbReference>
<feature type="domain" description="HORMA" evidence="2">
    <location>
        <begin position="35"/>
        <end position="239"/>
    </location>
</feature>
<feature type="compositionally biased region" description="Polar residues" evidence="1">
    <location>
        <begin position="578"/>
        <end position="597"/>
    </location>
</feature>
<sequence length="620" mass="70172">MTMMATLDESDLFSQNSGSFWGSSEVSTLIEGSSESTNIFLSNCIYVTCCAILRGRKLFNEKAFEPLKVSDTVKSYVMNQTTSMGAKVFKKFHGIQEAIENRYLRNLALIVGTGEDEDSAIEAFTWKVYYDQEGRPHADLEGVVENDRKELGKIGYEGPANLKKQFLSIITHLDHLFTTLSPLPLDAVPSFRLAYSPGTPKDYQPPGFESCPVFFRIPRHYAYDVGNMRFPKHLIKLNCRTMCTEQVLEESPFSSSNDSDRRRPLYHTQRRSDRPSSKKRAEDQNEEDFDLNLIAEHNFDEQNFDESAPTEQIRESSPDLFQPLAEPHSPALREIHSRREADNKTPQTRKRGAVVRELSDGSLEQETKSASEHDSENESRDRLYDSSSPTPPKRRTLNKSQAQRVQKVVKDLFVETTRRTRVFSMEDDDEAEKENENLNTVEEIQEEQPIFGSTVVEIGSSQTAVETRKIDLSSQPIAARLASLADSIQFFDSDETAMPKSSSGPTQEIPETLSPETAESRKRRKTDTAVVVRQQRFGRTEDFFVESAPPAVPMKEKKESSKMKDASSARRKLFCRTSPLNTPEGSSAESRQAHQGTSESFSESASRRFVRSSPIRRSNI</sequence>
<proteinExistence type="predicted"/>
<dbReference type="Pfam" id="PF02301">
    <property type="entry name" value="HORMA"/>
    <property type="match status" value="1"/>
</dbReference>
<gene>
    <name evidence="3" type="ORF">CAUJ_LOCUS8662</name>
</gene>